<name>A0A5D2ART6_GOSDA</name>
<evidence type="ECO:0000313" key="7">
    <source>
        <dbReference type="EMBL" id="TYG47581.1"/>
    </source>
</evidence>
<dbReference type="FunFam" id="3.80.10.10:FF:000627">
    <property type="entry name" value="Probable leucine-rich repeat receptor-like protein kinase At2g33170"/>
    <property type="match status" value="1"/>
</dbReference>
<evidence type="ECO:0000256" key="2">
    <source>
        <dbReference type="ARBA" id="ARBA00022729"/>
    </source>
</evidence>
<dbReference type="InterPro" id="IPR055414">
    <property type="entry name" value="LRR_R13L4/SHOC2-like"/>
</dbReference>
<reference evidence="7 8" key="1">
    <citation type="submission" date="2019-06" db="EMBL/GenBank/DDBJ databases">
        <title>WGS assembly of Gossypium darwinii.</title>
        <authorList>
            <person name="Chen Z.J."/>
            <person name="Sreedasyam A."/>
            <person name="Ando A."/>
            <person name="Song Q."/>
            <person name="De L."/>
            <person name="Hulse-Kemp A."/>
            <person name="Ding M."/>
            <person name="Ye W."/>
            <person name="Kirkbride R."/>
            <person name="Jenkins J."/>
            <person name="Plott C."/>
            <person name="Lovell J."/>
            <person name="Lin Y.-M."/>
            <person name="Vaughn R."/>
            <person name="Liu B."/>
            <person name="Li W."/>
            <person name="Simpson S."/>
            <person name="Scheffler B."/>
            <person name="Saski C."/>
            <person name="Grover C."/>
            <person name="Hu G."/>
            <person name="Conover J."/>
            <person name="Carlson J."/>
            <person name="Shu S."/>
            <person name="Boston L."/>
            <person name="Williams M."/>
            <person name="Peterson D."/>
            <person name="Mcgee K."/>
            <person name="Jones D."/>
            <person name="Wendel J."/>
            <person name="Stelly D."/>
            <person name="Grimwood J."/>
            <person name="Schmutz J."/>
        </authorList>
    </citation>
    <scope>NUCLEOTIDE SEQUENCE [LARGE SCALE GENOMIC DNA]</scope>
    <source>
        <strain evidence="7">1808015.09</strain>
    </source>
</reference>
<proteinExistence type="predicted"/>
<keyword evidence="1" id="KW-0433">Leucine-rich repeat</keyword>
<dbReference type="Pfam" id="PF23598">
    <property type="entry name" value="LRR_14"/>
    <property type="match status" value="1"/>
</dbReference>
<dbReference type="InterPro" id="IPR032675">
    <property type="entry name" value="LRR_dom_sf"/>
</dbReference>
<dbReference type="Gene3D" id="3.80.10.10">
    <property type="entry name" value="Ribonuclease Inhibitor"/>
    <property type="match status" value="2"/>
</dbReference>
<organism evidence="7 8">
    <name type="scientific">Gossypium darwinii</name>
    <name type="common">Darwin's cotton</name>
    <name type="synonym">Gossypium barbadense var. darwinii</name>
    <dbReference type="NCBI Taxonomy" id="34276"/>
    <lineage>
        <taxon>Eukaryota</taxon>
        <taxon>Viridiplantae</taxon>
        <taxon>Streptophyta</taxon>
        <taxon>Embryophyta</taxon>
        <taxon>Tracheophyta</taxon>
        <taxon>Spermatophyta</taxon>
        <taxon>Magnoliopsida</taxon>
        <taxon>eudicotyledons</taxon>
        <taxon>Gunneridae</taxon>
        <taxon>Pentapetalae</taxon>
        <taxon>rosids</taxon>
        <taxon>malvids</taxon>
        <taxon>Malvales</taxon>
        <taxon>Malvaceae</taxon>
        <taxon>Malvoideae</taxon>
        <taxon>Gossypium</taxon>
    </lineage>
</organism>
<dbReference type="EMBL" id="CM017711">
    <property type="protein sequence ID" value="TYG47581.1"/>
    <property type="molecule type" value="Genomic_DNA"/>
</dbReference>
<evidence type="ECO:0000256" key="1">
    <source>
        <dbReference type="ARBA" id="ARBA00022614"/>
    </source>
</evidence>
<keyword evidence="3" id="KW-0677">Repeat</keyword>
<feature type="chain" id="PRO_5022697850" evidence="4">
    <location>
        <begin position="26"/>
        <end position="295"/>
    </location>
</feature>
<evidence type="ECO:0000259" key="5">
    <source>
        <dbReference type="Pfam" id="PF08263"/>
    </source>
</evidence>
<dbReference type="SUPFAM" id="SSF52058">
    <property type="entry name" value="L domain-like"/>
    <property type="match status" value="1"/>
</dbReference>
<dbReference type="AlphaFoldDB" id="A0A5D2ART6"/>
<evidence type="ECO:0000256" key="3">
    <source>
        <dbReference type="ARBA" id="ARBA00022737"/>
    </source>
</evidence>
<dbReference type="PANTHER" id="PTHR48060">
    <property type="entry name" value="DNA DAMAGE-REPAIR/TOLERATION PROTEIN DRT100"/>
    <property type="match status" value="1"/>
</dbReference>
<evidence type="ECO:0000256" key="4">
    <source>
        <dbReference type="SAM" id="SignalP"/>
    </source>
</evidence>
<dbReference type="InterPro" id="IPR053211">
    <property type="entry name" value="DNA_repair-toleration"/>
</dbReference>
<dbReference type="InterPro" id="IPR001611">
    <property type="entry name" value="Leu-rich_rpt"/>
</dbReference>
<dbReference type="Pfam" id="PF08263">
    <property type="entry name" value="LRRNT_2"/>
    <property type="match status" value="1"/>
</dbReference>
<evidence type="ECO:0000313" key="8">
    <source>
        <dbReference type="Proteomes" id="UP000323506"/>
    </source>
</evidence>
<accession>A0A5D2ART6</accession>
<keyword evidence="2 4" id="KW-0732">Signal</keyword>
<protein>
    <submittedName>
        <fullName evidence="7">Uncharacterized protein</fullName>
    </submittedName>
</protein>
<dbReference type="InterPro" id="IPR013210">
    <property type="entry name" value="LRR_N_plant-typ"/>
</dbReference>
<feature type="domain" description="Disease resistance R13L4/SHOC-2-like LRR" evidence="6">
    <location>
        <begin position="80"/>
        <end position="183"/>
    </location>
</feature>
<evidence type="ECO:0000259" key="6">
    <source>
        <dbReference type="Pfam" id="PF23598"/>
    </source>
</evidence>
<feature type="domain" description="Leucine-rich repeat-containing N-terminal plant-type" evidence="5">
    <location>
        <begin position="33"/>
        <end position="70"/>
    </location>
</feature>
<dbReference type="Pfam" id="PF00560">
    <property type="entry name" value="LRR_1"/>
    <property type="match status" value="1"/>
</dbReference>
<feature type="signal peptide" evidence="4">
    <location>
        <begin position="1"/>
        <end position="25"/>
    </location>
</feature>
<keyword evidence="8" id="KW-1185">Reference proteome</keyword>
<dbReference type="PROSITE" id="PS51450">
    <property type="entry name" value="LRR"/>
    <property type="match status" value="1"/>
</dbReference>
<dbReference type="PANTHER" id="PTHR48060:SF21">
    <property type="entry name" value="L DOMAIN-LIKE PROTEIN"/>
    <property type="match status" value="1"/>
</dbReference>
<gene>
    <name evidence="7" type="ORF">ES288_D11G350700v1</name>
</gene>
<dbReference type="Proteomes" id="UP000323506">
    <property type="component" value="Chromosome D11"/>
</dbReference>
<sequence>MAKLSFLSPFMFALLFSTFGVILSAKHSNITIDQSALLVLKSHITHDPHNLLSTNWSTSTSICNWLGVTCGSRHHRVTALNLSSMNLSGIIPSQLGNLSFLGWLDIRHNNFHGSLPIELAHLHRLKYLDFDNNNFDGEIPSWLGYFTKLQRLSLHGNNFDGVIPATLGSLSKLQRLRLESNQISELELLSLYNNSLEGSTPAEIGNLTLLNMLYLDGNHLKGEQFLNNRVRYLINLCLFVRDTNELKCWISVVTALVENPKLVYDCEIPPVIGNLTSLVNIDLSYNLLRGIILYF</sequence>